<comment type="caution">
    <text evidence="7">The sequence shown here is derived from an EMBL/GenBank/DDBJ whole genome shotgun (WGS) entry which is preliminary data.</text>
</comment>
<organism evidence="7 8">
    <name type="scientific">Orthonyx spaldingii</name>
    <name type="common">Chowchilla</name>
    <dbReference type="NCBI Taxonomy" id="38397"/>
    <lineage>
        <taxon>Eukaryota</taxon>
        <taxon>Metazoa</taxon>
        <taxon>Chordata</taxon>
        <taxon>Craniata</taxon>
        <taxon>Vertebrata</taxon>
        <taxon>Euteleostomi</taxon>
        <taxon>Archelosauria</taxon>
        <taxon>Archosauria</taxon>
        <taxon>Dinosauria</taxon>
        <taxon>Saurischia</taxon>
        <taxon>Theropoda</taxon>
        <taxon>Coelurosauria</taxon>
        <taxon>Aves</taxon>
        <taxon>Neognathae</taxon>
        <taxon>Neoaves</taxon>
        <taxon>Telluraves</taxon>
        <taxon>Australaves</taxon>
        <taxon>Passeriformes</taxon>
        <taxon>Corvoidea</taxon>
        <taxon>Orthonychidae</taxon>
        <taxon>Orthonyx</taxon>
    </lineage>
</organism>
<keyword evidence="2" id="KW-0732">Signal</keyword>
<dbReference type="Pfam" id="PF00084">
    <property type="entry name" value="Sushi"/>
    <property type="match status" value="7"/>
</dbReference>
<reference evidence="7 8" key="1">
    <citation type="submission" date="2019-09" db="EMBL/GenBank/DDBJ databases">
        <title>Bird 10,000 Genomes (B10K) Project - Family phase.</title>
        <authorList>
            <person name="Zhang G."/>
        </authorList>
    </citation>
    <scope>NUCLEOTIDE SEQUENCE [LARGE SCALE GENOMIC DNA]</scope>
    <source>
        <strain evidence="7">B10K-DU-029-32</strain>
        <tissue evidence="7">Liver or heart</tissue>
    </source>
</reference>
<dbReference type="PANTHER" id="PTHR45656:SF4">
    <property type="entry name" value="PROTEIN CBR-CLEC-78"/>
    <property type="match status" value="1"/>
</dbReference>
<dbReference type="InterPro" id="IPR000436">
    <property type="entry name" value="Sushi_SCR_CCP_dom"/>
</dbReference>
<feature type="domain" description="Sushi" evidence="6">
    <location>
        <begin position="190"/>
        <end position="249"/>
    </location>
</feature>
<evidence type="ECO:0000256" key="3">
    <source>
        <dbReference type="ARBA" id="ARBA00022737"/>
    </source>
</evidence>
<dbReference type="FunFam" id="2.10.70.10:FF:000014">
    <property type="entry name" value="Membrane cofactor protein"/>
    <property type="match status" value="3"/>
</dbReference>
<evidence type="ECO:0000256" key="2">
    <source>
        <dbReference type="ARBA" id="ARBA00022729"/>
    </source>
</evidence>
<feature type="domain" description="Sushi" evidence="6">
    <location>
        <begin position="126"/>
        <end position="189"/>
    </location>
</feature>
<feature type="non-terminal residue" evidence="7">
    <location>
        <position position="434"/>
    </location>
</feature>
<dbReference type="SMART" id="SM00032">
    <property type="entry name" value="CCP"/>
    <property type="match status" value="7"/>
</dbReference>
<feature type="disulfide bond" evidence="5">
    <location>
        <begin position="376"/>
        <end position="419"/>
    </location>
</feature>
<proteinExistence type="predicted"/>
<evidence type="ECO:0000256" key="5">
    <source>
        <dbReference type="PROSITE-ProRule" id="PRU00302"/>
    </source>
</evidence>
<dbReference type="InterPro" id="IPR035976">
    <property type="entry name" value="Sushi/SCR/CCP_sf"/>
</dbReference>
<feature type="domain" description="Sushi" evidence="6">
    <location>
        <begin position="250"/>
        <end position="313"/>
    </location>
</feature>
<dbReference type="PANTHER" id="PTHR45656">
    <property type="entry name" value="PROTEIN CBR-CLEC-78"/>
    <property type="match status" value="1"/>
</dbReference>
<dbReference type="PROSITE" id="PS50923">
    <property type="entry name" value="SUSHI"/>
    <property type="match status" value="7"/>
</dbReference>
<keyword evidence="3" id="KW-0677">Repeat</keyword>
<keyword evidence="8" id="KW-1185">Reference proteome</keyword>
<evidence type="ECO:0000313" key="7">
    <source>
        <dbReference type="EMBL" id="NXC03669.1"/>
    </source>
</evidence>
<evidence type="ECO:0000259" key="6">
    <source>
        <dbReference type="PROSITE" id="PS50923"/>
    </source>
</evidence>
<dbReference type="Proteomes" id="UP000526602">
    <property type="component" value="Unassembled WGS sequence"/>
</dbReference>
<comment type="caution">
    <text evidence="5">Lacks conserved residue(s) required for the propagation of feature annotation.</text>
</comment>
<dbReference type="InterPro" id="IPR051277">
    <property type="entry name" value="SEZ6_CSMD_C4BPB_Regulators"/>
</dbReference>
<feature type="disulfide bond" evidence="5">
    <location>
        <begin position="343"/>
        <end position="370"/>
    </location>
</feature>
<feature type="domain" description="Sushi" evidence="6">
    <location>
        <begin position="66"/>
        <end position="125"/>
    </location>
</feature>
<accession>A0A7K8GIQ3</accession>
<feature type="disulfide bond" evidence="5">
    <location>
        <begin position="405"/>
        <end position="432"/>
    </location>
</feature>
<feature type="disulfide bond" evidence="5">
    <location>
        <begin position="220"/>
        <end position="247"/>
    </location>
</feature>
<feature type="domain" description="Sushi" evidence="6">
    <location>
        <begin position="1"/>
        <end position="65"/>
    </location>
</feature>
<dbReference type="Gene3D" id="2.10.70.10">
    <property type="entry name" value="Complement Module, domain 1"/>
    <property type="match status" value="7"/>
</dbReference>
<keyword evidence="4 5" id="KW-1015">Disulfide bond</keyword>
<evidence type="ECO:0000256" key="4">
    <source>
        <dbReference type="ARBA" id="ARBA00023157"/>
    </source>
</evidence>
<feature type="domain" description="Sushi" evidence="6">
    <location>
        <begin position="314"/>
        <end position="372"/>
    </location>
</feature>
<gene>
    <name evidence="7" type="primary">C4bpa_0</name>
    <name evidence="7" type="ORF">ORTSPA_R13829</name>
</gene>
<evidence type="ECO:0000256" key="1">
    <source>
        <dbReference type="ARBA" id="ARBA00022659"/>
    </source>
</evidence>
<dbReference type="SUPFAM" id="SSF57535">
    <property type="entry name" value="Complement control module/SCR domain"/>
    <property type="match status" value="7"/>
</dbReference>
<feature type="domain" description="Sushi" evidence="6">
    <location>
        <begin position="374"/>
        <end position="434"/>
    </location>
</feature>
<feature type="non-terminal residue" evidence="7">
    <location>
        <position position="1"/>
    </location>
</feature>
<evidence type="ECO:0000313" key="8">
    <source>
        <dbReference type="Proteomes" id="UP000526602"/>
    </source>
</evidence>
<keyword evidence="1 5" id="KW-0768">Sushi</keyword>
<dbReference type="CDD" id="cd00033">
    <property type="entry name" value="CCP"/>
    <property type="match status" value="7"/>
</dbReference>
<sequence>GSCPSPPSVLFARISPEDQTQNFYAVNTTVRYICRPAYENITDQPPTSTCLDNLTWTEVPELCQTKSCGQPHIENGKFHTSTNLLFGATVTFTCDTGYRLVGSPSAQCTVRNDVVSWDTVPSCEIILCPPPPAIQNGQLFDGNREFTFGMAASYSCNKGFSLIGDATIFCSIGHGFQGVWSAPAPECKEVKCENPQVPNGKKLSDFSTEYTYGDKVSFECNPGYSLKGSSVVTCEANSTWAPPPPTCKQILCGRPPQFPFATPTTAVGDSSALDTKVRYRCNPGYKEAPGKSPVITCQSDETWSAADPQFCVPALCPFPRVRYGRVSPDRHYYRIWDTVTFTCHPGYALQGPRSSTCGAGSRWDPPLPECKKVRPCPMPPEVANGNHNGQGKAGFTMGMSVRYSCNPGYYLVGNAAVSCRASGTWSQPRPRCEG</sequence>
<protein>
    <submittedName>
        <fullName evidence="7">C4BPA protein</fullName>
    </submittedName>
</protein>
<dbReference type="AlphaFoldDB" id="A0A7K8GIQ3"/>
<name>A0A7K8GIQ3_ORTSP</name>
<dbReference type="EMBL" id="VZTJ01002885">
    <property type="protein sequence ID" value="NXC03669.1"/>
    <property type="molecule type" value="Genomic_DNA"/>
</dbReference>